<dbReference type="Pfam" id="PF01209">
    <property type="entry name" value="Ubie_methyltran"/>
    <property type="match status" value="1"/>
</dbReference>
<dbReference type="Pfam" id="PF11899">
    <property type="entry name" value="DUF3419"/>
    <property type="match status" value="1"/>
</dbReference>
<dbReference type="InterPro" id="IPR021829">
    <property type="entry name" value="DUF3419"/>
</dbReference>
<dbReference type="GO" id="GO:0032259">
    <property type="term" value="P:methylation"/>
    <property type="evidence" value="ECO:0007669"/>
    <property type="project" value="UniProtKB-KW"/>
</dbReference>
<name>A0A286UIS3_9AGAM</name>
<dbReference type="EMBL" id="NBII01000004">
    <property type="protein sequence ID" value="PAV19458.1"/>
    <property type="molecule type" value="Genomic_DNA"/>
</dbReference>
<dbReference type="Proteomes" id="UP000217199">
    <property type="component" value="Unassembled WGS sequence"/>
</dbReference>
<dbReference type="OrthoDB" id="10253390at2759"/>
<dbReference type="GO" id="GO:0008168">
    <property type="term" value="F:methyltransferase activity"/>
    <property type="evidence" value="ECO:0007669"/>
    <property type="project" value="UniProtKB-KW"/>
</dbReference>
<dbReference type="InParanoid" id="A0A286UIS3"/>
<evidence type="ECO:0000313" key="3">
    <source>
        <dbReference type="Proteomes" id="UP000217199"/>
    </source>
</evidence>
<accession>A0A286UIS3</accession>
<dbReference type="AlphaFoldDB" id="A0A286UIS3"/>
<keyword evidence="3" id="KW-1185">Reference proteome</keyword>
<gene>
    <name evidence="2" type="ORF">PNOK_0439200</name>
</gene>
<reference evidence="2 3" key="1">
    <citation type="journal article" date="2017" name="Mol. Ecol.">
        <title>Comparative and population genomic landscape of Phellinus noxius: A hypervariable fungus causing root rot in trees.</title>
        <authorList>
            <person name="Chung C.L."/>
            <person name="Lee T.J."/>
            <person name="Akiba M."/>
            <person name="Lee H.H."/>
            <person name="Kuo T.H."/>
            <person name="Liu D."/>
            <person name="Ke H.M."/>
            <person name="Yokoi T."/>
            <person name="Roa M.B."/>
            <person name="Lu M.J."/>
            <person name="Chang Y.Y."/>
            <person name="Ann P.J."/>
            <person name="Tsai J.N."/>
            <person name="Chen C.Y."/>
            <person name="Tzean S.S."/>
            <person name="Ota Y."/>
            <person name="Hattori T."/>
            <person name="Sahashi N."/>
            <person name="Liou R.F."/>
            <person name="Kikuchi T."/>
            <person name="Tsai I.J."/>
        </authorList>
    </citation>
    <scope>NUCLEOTIDE SEQUENCE [LARGE SCALE GENOMIC DNA]</scope>
    <source>
        <strain evidence="2 3">FFPRI411160</strain>
    </source>
</reference>
<dbReference type="Gene3D" id="3.40.50.150">
    <property type="entry name" value="Vaccinia Virus protein VP39"/>
    <property type="match status" value="1"/>
</dbReference>
<sequence length="755" mass="86562">MKKPERDPGSYRLWPWLSFISLACIVLFPAKSQLASLNIPLNEYDILDRSFSGDIFLKTTTVLVLGSLVLIKSSSFKSWSRFIWHTIIAPNGQDDHQTGIDKFYAGQADIYDKTRERLLVGRKTMLRLAVAQIKATRRSKESRRLVWVDIGGGTGYNIEAMDEFLPIQTFDAIYLVDICEPLLEIARQRFATRGWTNVHVICDDAAKFILPEEDWHENGEASISFATFSYSLSMIPDFFTVLDRVYHLLVPETGILSVVDFYTSSKTPLQSSEISGLERECSWFSRWFWQIWFDFDRVHLGPQRRDYIEHKFSTVKNFNGRNKRLLPFISIPYYIWLGRRTDSNETLKRPKDFESEFTTFDIGYAKTSWRIKYDMRPMQKDMKTFLYSFTWEDPYDDMRHLKISDKDSLLVITSAGDNALHYALKARPKEIHCVDVNPCQGHLLELKLSALSVLSYDEFFAMFGLGQLPTFSDVLDSKLAPYISAPCYQFWRMNTHMFTSSSSLYMHGHSGAALRFSRALFRLFGKSGDVGRLCDADTISEQENIWRESLRPIFVNRLAAFLLGGSIFCWRALGVPMNQLRMVLSEGSVIQYIKDTLDPISSLGTLKNGCYHYYLTLMGRYSKSSCPLYLTKEGFEALSANNGALTYSLKLHTDTISNTLASMKHSSLSRAVIMDHLDWFAEGSQDVTDEVELLFKALKLGGFVLLRSAARNPWYMKTFSSTGFRITCLSSRTPGCKEAIDRVNMYASLWKAEKV</sequence>
<dbReference type="PROSITE" id="PS51257">
    <property type="entry name" value="PROKAR_LIPOPROTEIN"/>
    <property type="match status" value="1"/>
</dbReference>
<keyword evidence="2" id="KW-0808">Transferase</keyword>
<keyword evidence="1" id="KW-0812">Transmembrane</keyword>
<protein>
    <submittedName>
        <fullName evidence="2">S-adenosyl-L-methionine-dependent methyltransferase</fullName>
    </submittedName>
</protein>
<dbReference type="CDD" id="cd02440">
    <property type="entry name" value="AdoMet_MTases"/>
    <property type="match status" value="1"/>
</dbReference>
<evidence type="ECO:0000256" key="1">
    <source>
        <dbReference type="SAM" id="Phobius"/>
    </source>
</evidence>
<feature type="transmembrane region" description="Helical" evidence="1">
    <location>
        <begin position="12"/>
        <end position="30"/>
    </location>
</feature>
<dbReference type="SUPFAM" id="SSF53335">
    <property type="entry name" value="S-adenosyl-L-methionine-dependent methyltransferases"/>
    <property type="match status" value="1"/>
</dbReference>
<proteinExistence type="predicted"/>
<dbReference type="STRING" id="2282107.A0A286UIS3"/>
<keyword evidence="1" id="KW-1133">Transmembrane helix</keyword>
<dbReference type="InterPro" id="IPR029063">
    <property type="entry name" value="SAM-dependent_MTases_sf"/>
</dbReference>
<dbReference type="PANTHER" id="PTHR47473">
    <property type="entry name" value="BTA1P"/>
    <property type="match status" value="1"/>
</dbReference>
<keyword evidence="2" id="KW-0489">Methyltransferase</keyword>
<comment type="caution">
    <text evidence="2">The sequence shown here is derived from an EMBL/GenBank/DDBJ whole genome shotgun (WGS) entry which is preliminary data.</text>
</comment>
<evidence type="ECO:0000313" key="2">
    <source>
        <dbReference type="EMBL" id="PAV19458.1"/>
    </source>
</evidence>
<dbReference type="PANTHER" id="PTHR47473:SF1">
    <property type="entry name" value="METHYLTRANSFERASE DOMAIN-CONTAINING PROTEIN"/>
    <property type="match status" value="1"/>
</dbReference>
<organism evidence="2 3">
    <name type="scientific">Pyrrhoderma noxium</name>
    <dbReference type="NCBI Taxonomy" id="2282107"/>
    <lineage>
        <taxon>Eukaryota</taxon>
        <taxon>Fungi</taxon>
        <taxon>Dikarya</taxon>
        <taxon>Basidiomycota</taxon>
        <taxon>Agaricomycotina</taxon>
        <taxon>Agaricomycetes</taxon>
        <taxon>Hymenochaetales</taxon>
        <taxon>Hymenochaetaceae</taxon>
        <taxon>Pyrrhoderma</taxon>
    </lineage>
</organism>
<keyword evidence="1" id="KW-0472">Membrane</keyword>